<feature type="signal peptide" evidence="2">
    <location>
        <begin position="1"/>
        <end position="16"/>
    </location>
</feature>
<dbReference type="Proteomes" id="UP000284202">
    <property type="component" value="Unassembled WGS sequence"/>
</dbReference>
<feature type="chain" id="PRO_5019550354" description="DUF2946 domain-containing protein" evidence="2">
    <location>
        <begin position="17"/>
        <end position="115"/>
    </location>
</feature>
<dbReference type="EMBL" id="QZCG01000003">
    <property type="protein sequence ID" value="RJE87155.1"/>
    <property type="molecule type" value="Genomic_DNA"/>
</dbReference>
<name>A0A418T1S6_9RHOB</name>
<feature type="compositionally biased region" description="Basic and acidic residues" evidence="1">
    <location>
        <begin position="45"/>
        <end position="58"/>
    </location>
</feature>
<evidence type="ECO:0000256" key="1">
    <source>
        <dbReference type="SAM" id="MobiDB-lite"/>
    </source>
</evidence>
<evidence type="ECO:0000256" key="2">
    <source>
        <dbReference type="SAM" id="SignalP"/>
    </source>
</evidence>
<keyword evidence="4" id="KW-1185">Reference proteome</keyword>
<sequence length="115" mass="11975">MCRAICSLLVVLLVFAGVTQHGQSAGTAGLSADHFVASISNPGDKGGHEHGSSGETSRHDMTDACAIVCVGTPTPWLAAAQFAPVETEHSLKWHSIAVTREGRLVGPGYRPPKSI</sequence>
<dbReference type="AlphaFoldDB" id="A0A418T1S6"/>
<proteinExistence type="predicted"/>
<evidence type="ECO:0000313" key="3">
    <source>
        <dbReference type="EMBL" id="RJE87155.1"/>
    </source>
</evidence>
<reference evidence="4" key="1">
    <citation type="submission" date="2018-09" db="EMBL/GenBank/DDBJ databases">
        <title>Acidovorax cavernicola nov. sp. isolated from Gruta de las Maravillas (Aracena, Spain).</title>
        <authorList>
            <person name="Jurado V."/>
            <person name="Gutierrez-Patricio S."/>
            <person name="Gonzalez-Pimentel J.L."/>
            <person name="Miller A.Z."/>
            <person name="Laiz L."/>
            <person name="Saiz-Jimenez C."/>
        </authorList>
    </citation>
    <scope>NUCLEOTIDE SEQUENCE [LARGE SCALE GENOMIC DNA]</scope>
    <source>
        <strain evidence="4">1011MAR3C25</strain>
    </source>
</reference>
<evidence type="ECO:0008006" key="5">
    <source>
        <dbReference type="Google" id="ProtNLM"/>
    </source>
</evidence>
<gene>
    <name evidence="3" type="ORF">D3P04_05245</name>
</gene>
<evidence type="ECO:0000313" key="4">
    <source>
        <dbReference type="Proteomes" id="UP000284202"/>
    </source>
</evidence>
<protein>
    <recommendedName>
        <fullName evidence="5">DUF2946 domain-containing protein</fullName>
    </recommendedName>
</protein>
<accession>A0A418T1S6</accession>
<feature type="region of interest" description="Disordered" evidence="1">
    <location>
        <begin position="39"/>
        <end position="58"/>
    </location>
</feature>
<comment type="caution">
    <text evidence="3">The sequence shown here is derived from an EMBL/GenBank/DDBJ whole genome shotgun (WGS) entry which is preliminary data.</text>
</comment>
<keyword evidence="2" id="KW-0732">Signal</keyword>
<organism evidence="3 4">
    <name type="scientific">Paracoccus onubensis</name>
    <dbReference type="NCBI Taxonomy" id="1675788"/>
    <lineage>
        <taxon>Bacteria</taxon>
        <taxon>Pseudomonadati</taxon>
        <taxon>Pseudomonadota</taxon>
        <taxon>Alphaproteobacteria</taxon>
        <taxon>Rhodobacterales</taxon>
        <taxon>Paracoccaceae</taxon>
        <taxon>Paracoccus</taxon>
    </lineage>
</organism>